<dbReference type="AlphaFoldDB" id="A0A9D4L7B9"/>
<keyword evidence="2" id="KW-1185">Reference proteome</keyword>
<dbReference type="EMBL" id="JAIWYP010000003">
    <property type="protein sequence ID" value="KAH3852588.1"/>
    <property type="molecule type" value="Genomic_DNA"/>
</dbReference>
<reference evidence="1" key="1">
    <citation type="journal article" date="2019" name="bioRxiv">
        <title>The Genome of the Zebra Mussel, Dreissena polymorpha: A Resource for Invasive Species Research.</title>
        <authorList>
            <person name="McCartney M.A."/>
            <person name="Auch B."/>
            <person name="Kono T."/>
            <person name="Mallez S."/>
            <person name="Zhang Y."/>
            <person name="Obille A."/>
            <person name="Becker A."/>
            <person name="Abrahante J.E."/>
            <person name="Garbe J."/>
            <person name="Badalamenti J.P."/>
            <person name="Herman A."/>
            <person name="Mangelson H."/>
            <person name="Liachko I."/>
            <person name="Sullivan S."/>
            <person name="Sone E.D."/>
            <person name="Koren S."/>
            <person name="Silverstein K.A.T."/>
            <person name="Beckman K.B."/>
            <person name="Gohl D.M."/>
        </authorList>
    </citation>
    <scope>NUCLEOTIDE SEQUENCE</scope>
    <source>
        <strain evidence="1">Duluth1</strain>
        <tissue evidence="1">Whole animal</tissue>
    </source>
</reference>
<gene>
    <name evidence="1" type="ORF">DPMN_095100</name>
</gene>
<evidence type="ECO:0000313" key="1">
    <source>
        <dbReference type="EMBL" id="KAH3852588.1"/>
    </source>
</evidence>
<comment type="caution">
    <text evidence="1">The sequence shown here is derived from an EMBL/GenBank/DDBJ whole genome shotgun (WGS) entry which is preliminary data.</text>
</comment>
<protein>
    <submittedName>
        <fullName evidence="1">Uncharacterized protein</fullName>
    </submittedName>
</protein>
<name>A0A9D4L7B9_DREPO</name>
<organism evidence="1 2">
    <name type="scientific">Dreissena polymorpha</name>
    <name type="common">Zebra mussel</name>
    <name type="synonym">Mytilus polymorpha</name>
    <dbReference type="NCBI Taxonomy" id="45954"/>
    <lineage>
        <taxon>Eukaryota</taxon>
        <taxon>Metazoa</taxon>
        <taxon>Spiralia</taxon>
        <taxon>Lophotrochozoa</taxon>
        <taxon>Mollusca</taxon>
        <taxon>Bivalvia</taxon>
        <taxon>Autobranchia</taxon>
        <taxon>Heteroconchia</taxon>
        <taxon>Euheterodonta</taxon>
        <taxon>Imparidentia</taxon>
        <taxon>Neoheterodontei</taxon>
        <taxon>Myida</taxon>
        <taxon>Dreissenoidea</taxon>
        <taxon>Dreissenidae</taxon>
        <taxon>Dreissena</taxon>
    </lineage>
</organism>
<dbReference type="Proteomes" id="UP000828390">
    <property type="component" value="Unassembled WGS sequence"/>
</dbReference>
<sequence>MCSRYLEQQAPVYAALVEMKKVSDVATLSESDMQNIENIVKVLRPLKTVTKMMCSQKHPTVSLIHPMKEMLLGHLETSMSVNSLVSDIKKAISSDRKTRLRFG</sequence>
<proteinExistence type="predicted"/>
<evidence type="ECO:0000313" key="2">
    <source>
        <dbReference type="Proteomes" id="UP000828390"/>
    </source>
</evidence>
<accession>A0A9D4L7B9</accession>
<reference evidence="1" key="2">
    <citation type="submission" date="2020-11" db="EMBL/GenBank/DDBJ databases">
        <authorList>
            <person name="McCartney M.A."/>
            <person name="Auch B."/>
            <person name="Kono T."/>
            <person name="Mallez S."/>
            <person name="Becker A."/>
            <person name="Gohl D.M."/>
            <person name="Silverstein K.A.T."/>
            <person name="Koren S."/>
            <person name="Bechman K.B."/>
            <person name="Herman A."/>
            <person name="Abrahante J.E."/>
            <person name="Garbe J."/>
        </authorList>
    </citation>
    <scope>NUCLEOTIDE SEQUENCE</scope>
    <source>
        <strain evidence="1">Duluth1</strain>
        <tissue evidence="1">Whole animal</tissue>
    </source>
</reference>